<comment type="subcellular location">
    <subcellularLocation>
        <location evidence="1 9">Cell inner membrane</location>
        <topology evidence="1 9">Multi-pass membrane protein</topology>
    </subcellularLocation>
</comment>
<keyword evidence="7 9" id="KW-0472">Membrane</keyword>
<evidence type="ECO:0000256" key="3">
    <source>
        <dbReference type="ARBA" id="ARBA00022475"/>
    </source>
</evidence>
<evidence type="ECO:0000313" key="12">
    <source>
        <dbReference type="Proteomes" id="UP000433577"/>
    </source>
</evidence>
<evidence type="ECO:0000256" key="6">
    <source>
        <dbReference type="ARBA" id="ARBA00022989"/>
    </source>
</evidence>
<feature type="transmembrane region" description="Helical" evidence="9">
    <location>
        <begin position="27"/>
        <end position="46"/>
    </location>
</feature>
<keyword evidence="6 9" id="KW-1133">Transmembrane helix</keyword>
<keyword evidence="12" id="KW-1185">Reference proteome</keyword>
<accession>A0A7Z2JK58</accession>
<comment type="subunit">
    <text evidence="9">The complex comprises the extracytoplasmic solute receptor protein and the two transmembrane proteins.</text>
</comment>
<dbReference type="Pfam" id="PF04290">
    <property type="entry name" value="DctQ"/>
    <property type="match status" value="1"/>
</dbReference>
<keyword evidence="2 9" id="KW-0813">Transport</keyword>
<evidence type="ECO:0000256" key="1">
    <source>
        <dbReference type="ARBA" id="ARBA00004429"/>
    </source>
</evidence>
<dbReference type="InterPro" id="IPR055348">
    <property type="entry name" value="DctQ"/>
</dbReference>
<feature type="transmembrane region" description="Helical" evidence="9">
    <location>
        <begin position="66"/>
        <end position="84"/>
    </location>
</feature>
<dbReference type="RefSeq" id="WP_158957207.1">
    <property type="nucleotide sequence ID" value="NZ_CP046916.1"/>
</dbReference>
<evidence type="ECO:0000256" key="8">
    <source>
        <dbReference type="ARBA" id="ARBA00038436"/>
    </source>
</evidence>
<dbReference type="KEGG" id="pacs:FAZ98_30220"/>
<reference evidence="11 12" key="1">
    <citation type="submission" date="2019-12" db="EMBL/GenBank/DDBJ databases">
        <title>Paraburkholderia acidiphila 7Q-K02 sp. nov and Paraburkholderia acidisoli DHF22 sp. nov., two strains isolated from forest soil.</title>
        <authorList>
            <person name="Gao Z."/>
            <person name="Qiu L."/>
        </authorList>
    </citation>
    <scope>NUCLEOTIDE SEQUENCE [LARGE SCALE GENOMIC DNA]</scope>
    <source>
        <strain evidence="11 12">DHF22</strain>
    </source>
</reference>
<evidence type="ECO:0000259" key="10">
    <source>
        <dbReference type="Pfam" id="PF04290"/>
    </source>
</evidence>
<organism evidence="11 12">
    <name type="scientific">Paraburkholderia acidisoli</name>
    <dbReference type="NCBI Taxonomy" id="2571748"/>
    <lineage>
        <taxon>Bacteria</taxon>
        <taxon>Pseudomonadati</taxon>
        <taxon>Pseudomonadota</taxon>
        <taxon>Betaproteobacteria</taxon>
        <taxon>Burkholderiales</taxon>
        <taxon>Burkholderiaceae</taxon>
        <taxon>Paraburkholderia</taxon>
    </lineage>
</organism>
<name>A0A7Z2JK58_9BURK</name>
<proteinExistence type="inferred from homology"/>
<dbReference type="PANTHER" id="PTHR35011:SF10">
    <property type="entry name" value="TRAP TRANSPORTER SMALL PERMEASE PROTEIN"/>
    <property type="match status" value="1"/>
</dbReference>
<dbReference type="OrthoDB" id="6160477at2"/>
<comment type="function">
    <text evidence="9">Part of the tripartite ATP-independent periplasmic (TRAP) transport system.</text>
</comment>
<evidence type="ECO:0000256" key="5">
    <source>
        <dbReference type="ARBA" id="ARBA00022692"/>
    </source>
</evidence>
<dbReference type="GO" id="GO:0022857">
    <property type="term" value="F:transmembrane transporter activity"/>
    <property type="evidence" value="ECO:0007669"/>
    <property type="project" value="UniProtKB-UniRule"/>
</dbReference>
<dbReference type="Proteomes" id="UP000433577">
    <property type="component" value="Chromosome 4"/>
</dbReference>
<evidence type="ECO:0000256" key="4">
    <source>
        <dbReference type="ARBA" id="ARBA00022519"/>
    </source>
</evidence>
<dbReference type="AlphaFoldDB" id="A0A7Z2JK58"/>
<feature type="domain" description="Tripartite ATP-independent periplasmic transporters DctQ component" evidence="10">
    <location>
        <begin position="43"/>
        <end position="173"/>
    </location>
</feature>
<dbReference type="EMBL" id="CP046916">
    <property type="protein sequence ID" value="QGZ66095.1"/>
    <property type="molecule type" value="Genomic_DNA"/>
</dbReference>
<sequence length="208" mass="22807">MSLARMPRVLRSILRVTQATRRGLGRLSSWMNAAAGWSYLAVALFVTCDVVSRKVFGFSSGSTTQIAGYVLACGITWGLAHTMYERAHIRIDILVMRLPLRVRQYMHVIALTLLLVFIGFLAYSGVNLSSDSAMFQSTDLSALAMPLVIPQSIWTFGLAFFTVVLATMLVETLVLLLLGEARAIDALLAHDEAEAEQHEMPTGERAAS</sequence>
<evidence type="ECO:0000256" key="2">
    <source>
        <dbReference type="ARBA" id="ARBA00022448"/>
    </source>
</evidence>
<evidence type="ECO:0000256" key="7">
    <source>
        <dbReference type="ARBA" id="ARBA00023136"/>
    </source>
</evidence>
<feature type="transmembrane region" description="Helical" evidence="9">
    <location>
        <begin position="153"/>
        <end position="178"/>
    </location>
</feature>
<keyword evidence="4 9" id="KW-0997">Cell inner membrane</keyword>
<dbReference type="GO" id="GO:0005886">
    <property type="term" value="C:plasma membrane"/>
    <property type="evidence" value="ECO:0007669"/>
    <property type="project" value="UniProtKB-SubCell"/>
</dbReference>
<evidence type="ECO:0000313" key="11">
    <source>
        <dbReference type="EMBL" id="QGZ66095.1"/>
    </source>
</evidence>
<keyword evidence="5 9" id="KW-0812">Transmembrane</keyword>
<dbReference type="GO" id="GO:0015740">
    <property type="term" value="P:C4-dicarboxylate transport"/>
    <property type="evidence" value="ECO:0007669"/>
    <property type="project" value="TreeGrafter"/>
</dbReference>
<dbReference type="PANTHER" id="PTHR35011">
    <property type="entry name" value="2,3-DIKETO-L-GULONATE TRAP TRANSPORTER SMALL PERMEASE PROTEIN YIAM"/>
    <property type="match status" value="1"/>
</dbReference>
<protein>
    <recommendedName>
        <fullName evidence="9">TRAP transporter small permease protein</fullName>
    </recommendedName>
</protein>
<feature type="transmembrane region" description="Helical" evidence="9">
    <location>
        <begin position="105"/>
        <end position="126"/>
    </location>
</feature>
<evidence type="ECO:0000256" key="9">
    <source>
        <dbReference type="RuleBase" id="RU369079"/>
    </source>
</evidence>
<gene>
    <name evidence="11" type="ORF">FAZ98_30220</name>
</gene>
<dbReference type="InterPro" id="IPR007387">
    <property type="entry name" value="TRAP_DctQ"/>
</dbReference>
<comment type="similarity">
    <text evidence="8 9">Belongs to the TRAP transporter small permease family.</text>
</comment>
<keyword evidence="3" id="KW-1003">Cell membrane</keyword>